<dbReference type="SUPFAM" id="SSF55120">
    <property type="entry name" value="Pseudouridine synthase"/>
    <property type="match status" value="1"/>
</dbReference>
<dbReference type="InterPro" id="IPR020094">
    <property type="entry name" value="TruA/RsuA/RluB/E/F_N"/>
</dbReference>
<evidence type="ECO:0000259" key="13">
    <source>
        <dbReference type="Pfam" id="PF03478"/>
    </source>
</evidence>
<evidence type="ECO:0000256" key="6">
    <source>
        <dbReference type="ARBA" id="ARBA00023235"/>
    </source>
</evidence>
<keyword evidence="15" id="KW-1185">Reference proteome</keyword>
<evidence type="ECO:0000259" key="12">
    <source>
        <dbReference type="Pfam" id="PF01416"/>
    </source>
</evidence>
<sequence>MKKLLRPPLAIPRPSKSKDTSAAKSQSSCLLRRGLPGNAEEPWRQNIEGDLEEALFHSGAVPEQDRGNPKRYDWARSARTDKGVSAVGQVVSGRFYIDPPGLVERLNSNLASQIRIFGYKRVTASFNAKKFCDRRRYVYLIPVFALDPCSHPDRESVLASLGSDNELVKCLECSERGRKVVGAVGKRSFELKSVVSQTDISSNGDDRVVKPEIMDDISMSTDNADCDNTNAEFLKEAKVPGNVDAETRCAIPESGILSNDLDAKTEPDSREEIMESVDNNNNGNTETEIIEKDQKAEDPSARRYIISFDAKTSVTVEGIEFVKCEVVGQSFMLHQIRKMIGLAVAVVRNCAPESLISTALQKDVNINVPTAPEVGLYLDECLFASYNQKWKDSHEEISMKDYEEMAEDFKMKHIYSHIASTEHKEGAVALWLHSLNHRNYPDLRVSNYGDTNDDLLIDKQIQFGTQIERDMDFFGAQGFNYSDIGREYALQNSSGDRYTRSLRQMRDWFIKKVVLSSSPLKASNFVAMTILNQTGDLAYCRNGNQSWTIIENARSFCEDVVCFNGFFYAVNKSGQIAICDVTSDSPEVSFIETPRQAGGDMQYLVSSADELLLVTRYLDLEFEVDHPDRQQYIMYRTIRFEVFRLDWSGPRWVRVRSLGDKVLFIGENTSLSLSATDFSGCMGNCIYYTDDYSDTNYDGHFGEHDLGIFKLLDGSIEPLPCYPRNFHSRLRWPPPLWVSPNPC</sequence>
<dbReference type="Pfam" id="PF03478">
    <property type="entry name" value="Beta-prop_KIB1-4"/>
    <property type="match status" value="1"/>
</dbReference>
<evidence type="ECO:0000256" key="3">
    <source>
        <dbReference type="ARBA" id="ARBA00009375"/>
    </source>
</evidence>
<reference evidence="14 15" key="1">
    <citation type="journal article" date="2020" name="Mol. Plant">
        <title>The Chromosome-Based Rubber Tree Genome Provides New Insights into Spurge Genome Evolution and Rubber Biosynthesis.</title>
        <authorList>
            <person name="Liu J."/>
            <person name="Shi C."/>
            <person name="Shi C.C."/>
            <person name="Li W."/>
            <person name="Zhang Q.J."/>
            <person name="Zhang Y."/>
            <person name="Li K."/>
            <person name="Lu H.F."/>
            <person name="Shi C."/>
            <person name="Zhu S.T."/>
            <person name="Xiao Z.Y."/>
            <person name="Nan H."/>
            <person name="Yue Y."/>
            <person name="Zhu X.G."/>
            <person name="Wu Y."/>
            <person name="Hong X.N."/>
            <person name="Fan G.Y."/>
            <person name="Tong Y."/>
            <person name="Zhang D."/>
            <person name="Mao C.L."/>
            <person name="Liu Y.L."/>
            <person name="Hao S.J."/>
            <person name="Liu W.Q."/>
            <person name="Lv M.Q."/>
            <person name="Zhang H.B."/>
            <person name="Liu Y."/>
            <person name="Hu-Tang G.R."/>
            <person name="Wang J.P."/>
            <person name="Wang J.H."/>
            <person name="Sun Y.H."/>
            <person name="Ni S.B."/>
            <person name="Chen W.B."/>
            <person name="Zhang X.C."/>
            <person name="Jiao Y.N."/>
            <person name="Eichler E.E."/>
            <person name="Li G.H."/>
            <person name="Liu X."/>
            <person name="Gao L.Z."/>
        </authorList>
    </citation>
    <scope>NUCLEOTIDE SEQUENCE [LARGE SCALE GENOMIC DNA]</scope>
    <source>
        <strain evidence="15">cv. GT1</strain>
        <tissue evidence="14">Leaf</tissue>
    </source>
</reference>
<dbReference type="InterPro" id="IPR020097">
    <property type="entry name" value="PsdUridine_synth_TruA_a/b_dom"/>
</dbReference>
<accession>A0A6A6MA72</accession>
<dbReference type="Gene3D" id="3.30.70.580">
    <property type="entry name" value="Pseudouridine synthase I, catalytic domain, N-terminal subdomain"/>
    <property type="match status" value="1"/>
</dbReference>
<dbReference type="GO" id="GO:1990481">
    <property type="term" value="P:mRNA pseudouridine synthesis"/>
    <property type="evidence" value="ECO:0007669"/>
    <property type="project" value="TreeGrafter"/>
</dbReference>
<dbReference type="InterPro" id="IPR020095">
    <property type="entry name" value="PsdUridine_synth_TruA_C"/>
</dbReference>
<dbReference type="Gene3D" id="3.30.70.660">
    <property type="entry name" value="Pseudouridine synthase I, catalytic domain, C-terminal subdomain"/>
    <property type="match status" value="1"/>
</dbReference>
<dbReference type="PANTHER" id="PTHR11142:SF4">
    <property type="entry name" value="PSEUDOURIDYLATE SYNTHASE 1 HOMOLOG"/>
    <property type="match status" value="1"/>
</dbReference>
<comment type="similarity">
    <text evidence="3">Belongs to the tRNA pseudouridine synthase TruA family.</text>
</comment>
<evidence type="ECO:0000256" key="11">
    <source>
        <dbReference type="SAM" id="MobiDB-lite"/>
    </source>
</evidence>
<dbReference type="InterPro" id="IPR041708">
    <property type="entry name" value="PUS1/PUS2-like"/>
</dbReference>
<evidence type="ECO:0000256" key="8">
    <source>
        <dbReference type="ARBA" id="ARBA00036943"/>
    </source>
</evidence>
<name>A0A6A6MA72_HEVBR</name>
<dbReference type="Pfam" id="PF01416">
    <property type="entry name" value="PseudoU_synth_1"/>
    <property type="match status" value="1"/>
</dbReference>
<comment type="subcellular location">
    <subcellularLocation>
        <location evidence="2">Nucleus</location>
    </subcellularLocation>
</comment>
<keyword evidence="6" id="KW-0413">Isomerase</keyword>
<dbReference type="GO" id="GO:0009982">
    <property type="term" value="F:pseudouridine synthase activity"/>
    <property type="evidence" value="ECO:0007669"/>
    <property type="project" value="InterPro"/>
</dbReference>
<dbReference type="InterPro" id="IPR005174">
    <property type="entry name" value="KIB1-4_b-propeller"/>
</dbReference>
<protein>
    <recommendedName>
        <fullName evidence="16">Pseudouridine synthase I TruA alpha/beta domain-containing protein</fullName>
    </recommendedName>
</protein>
<dbReference type="FunFam" id="3.30.70.660:FF:000002">
    <property type="entry name" value="tRNA pseudouridine synthase"/>
    <property type="match status" value="1"/>
</dbReference>
<dbReference type="EMBL" id="JAAGAX010000006">
    <property type="protein sequence ID" value="KAF2310164.1"/>
    <property type="molecule type" value="Genomic_DNA"/>
</dbReference>
<keyword evidence="4" id="KW-0507">mRNA processing</keyword>
<comment type="catalytic activity">
    <reaction evidence="1">
        <text>a uridine in mRNA = a pseudouridine in mRNA</text>
        <dbReference type="Rhea" id="RHEA:56644"/>
        <dbReference type="Rhea" id="RHEA-COMP:14658"/>
        <dbReference type="Rhea" id="RHEA-COMP:14659"/>
        <dbReference type="ChEBI" id="CHEBI:65314"/>
        <dbReference type="ChEBI" id="CHEBI:65315"/>
    </reaction>
</comment>
<dbReference type="InterPro" id="IPR001406">
    <property type="entry name" value="PsdUridine_synth_TruA"/>
</dbReference>
<feature type="domain" description="Pseudouridine synthase I TruA alpha/beta" evidence="12">
    <location>
        <begin position="295"/>
        <end position="383"/>
    </location>
</feature>
<evidence type="ECO:0000256" key="7">
    <source>
        <dbReference type="ARBA" id="ARBA00023242"/>
    </source>
</evidence>
<evidence type="ECO:0000256" key="1">
    <source>
        <dbReference type="ARBA" id="ARBA00001166"/>
    </source>
</evidence>
<evidence type="ECO:0000313" key="14">
    <source>
        <dbReference type="EMBL" id="KAF2310164.1"/>
    </source>
</evidence>
<proteinExistence type="inferred from homology"/>
<dbReference type="FunFam" id="3.30.70.580:FF:000002">
    <property type="entry name" value="tRNA pseudouridine synthase"/>
    <property type="match status" value="1"/>
</dbReference>
<feature type="domain" description="KIB1-4 beta-propeller" evidence="13">
    <location>
        <begin position="500"/>
        <end position="709"/>
    </location>
</feature>
<evidence type="ECO:0000256" key="2">
    <source>
        <dbReference type="ARBA" id="ARBA00004123"/>
    </source>
</evidence>
<evidence type="ECO:0000256" key="5">
    <source>
        <dbReference type="ARBA" id="ARBA00022694"/>
    </source>
</evidence>
<dbReference type="GO" id="GO:0005634">
    <property type="term" value="C:nucleus"/>
    <property type="evidence" value="ECO:0007669"/>
    <property type="project" value="UniProtKB-SubCell"/>
</dbReference>
<evidence type="ECO:0000313" key="15">
    <source>
        <dbReference type="Proteomes" id="UP000467840"/>
    </source>
</evidence>
<evidence type="ECO:0000256" key="9">
    <source>
        <dbReference type="PIRSR" id="PIRSR641708-1"/>
    </source>
</evidence>
<organism evidence="14 15">
    <name type="scientific">Hevea brasiliensis</name>
    <name type="common">Para rubber tree</name>
    <name type="synonym">Siphonia brasiliensis</name>
    <dbReference type="NCBI Taxonomy" id="3981"/>
    <lineage>
        <taxon>Eukaryota</taxon>
        <taxon>Viridiplantae</taxon>
        <taxon>Streptophyta</taxon>
        <taxon>Embryophyta</taxon>
        <taxon>Tracheophyta</taxon>
        <taxon>Spermatophyta</taxon>
        <taxon>Magnoliopsida</taxon>
        <taxon>eudicotyledons</taxon>
        <taxon>Gunneridae</taxon>
        <taxon>Pentapetalae</taxon>
        <taxon>rosids</taxon>
        <taxon>fabids</taxon>
        <taxon>Malpighiales</taxon>
        <taxon>Euphorbiaceae</taxon>
        <taxon>Crotonoideae</taxon>
        <taxon>Micrandreae</taxon>
        <taxon>Hevea</taxon>
    </lineage>
</organism>
<dbReference type="InterPro" id="IPR020103">
    <property type="entry name" value="PsdUridine_synth_cat_dom_sf"/>
</dbReference>
<comment type="caution">
    <text evidence="14">The sequence shown here is derived from an EMBL/GenBank/DDBJ whole genome shotgun (WGS) entry which is preliminary data.</text>
</comment>
<dbReference type="GO" id="GO:0003723">
    <property type="term" value="F:RNA binding"/>
    <property type="evidence" value="ECO:0007669"/>
    <property type="project" value="InterPro"/>
</dbReference>
<feature type="region of interest" description="Disordered" evidence="11">
    <location>
        <begin position="1"/>
        <end position="42"/>
    </location>
</feature>
<keyword evidence="5" id="KW-0819">tRNA processing</keyword>
<dbReference type="Proteomes" id="UP000467840">
    <property type="component" value="Chromosome 14"/>
</dbReference>
<gene>
    <name evidence="14" type="ORF">GH714_007006</name>
</gene>
<dbReference type="PANTHER" id="PTHR11142">
    <property type="entry name" value="PSEUDOURIDYLATE SYNTHASE"/>
    <property type="match status" value="1"/>
</dbReference>
<feature type="region of interest" description="Disordered" evidence="11">
    <location>
        <begin position="275"/>
        <end position="295"/>
    </location>
</feature>
<feature type="binding site" evidence="10">
    <location>
        <position position="137"/>
    </location>
    <ligand>
        <name>substrate</name>
    </ligand>
</feature>
<evidence type="ECO:0000256" key="10">
    <source>
        <dbReference type="PIRSR" id="PIRSR641708-2"/>
    </source>
</evidence>
<evidence type="ECO:0008006" key="16">
    <source>
        <dbReference type="Google" id="ProtNLM"/>
    </source>
</evidence>
<dbReference type="CDD" id="cd02568">
    <property type="entry name" value="PseudoU_synth_PUS1_PUS2"/>
    <property type="match status" value="1"/>
</dbReference>
<dbReference type="AlphaFoldDB" id="A0A6A6MA72"/>
<feature type="active site" description="Nucleophile" evidence="9">
    <location>
        <position position="81"/>
    </location>
</feature>
<dbReference type="GO" id="GO:0031119">
    <property type="term" value="P:tRNA pseudouridine synthesis"/>
    <property type="evidence" value="ECO:0007669"/>
    <property type="project" value="InterPro"/>
</dbReference>
<comment type="catalytic activity">
    <reaction evidence="8">
        <text>a uridine in tRNA = a pseudouridine in tRNA</text>
        <dbReference type="Rhea" id="RHEA:54572"/>
        <dbReference type="Rhea" id="RHEA-COMP:13339"/>
        <dbReference type="Rhea" id="RHEA-COMP:13934"/>
        <dbReference type="ChEBI" id="CHEBI:65314"/>
        <dbReference type="ChEBI" id="CHEBI:65315"/>
    </reaction>
</comment>
<dbReference type="GO" id="GO:0006397">
    <property type="term" value="P:mRNA processing"/>
    <property type="evidence" value="ECO:0007669"/>
    <property type="project" value="UniProtKB-KW"/>
</dbReference>
<evidence type="ECO:0000256" key="4">
    <source>
        <dbReference type="ARBA" id="ARBA00022664"/>
    </source>
</evidence>
<keyword evidence="7" id="KW-0539">Nucleus</keyword>